<dbReference type="EMBL" id="JALNTZ010000002">
    <property type="protein sequence ID" value="KAJ3661165.1"/>
    <property type="molecule type" value="Genomic_DNA"/>
</dbReference>
<protein>
    <submittedName>
        <fullName evidence="1">Uncharacterized protein</fullName>
    </submittedName>
</protein>
<gene>
    <name evidence="1" type="ORF">Zmor_005575</name>
</gene>
<reference evidence="1" key="1">
    <citation type="journal article" date="2023" name="G3 (Bethesda)">
        <title>Whole genome assemblies of Zophobas morio and Tenebrio molitor.</title>
        <authorList>
            <person name="Kaur S."/>
            <person name="Stinson S.A."/>
            <person name="diCenzo G.C."/>
        </authorList>
    </citation>
    <scope>NUCLEOTIDE SEQUENCE</scope>
    <source>
        <strain evidence="1">QUZm001</strain>
    </source>
</reference>
<proteinExistence type="predicted"/>
<sequence length="83" mass="9190">MSSLANLTPTCLKSQYLQLEYFARRPDHTLDGQLALLEIAIDKQQAAAACNEGLICDILWSKRASSIKYLERLYGSSLTAPSL</sequence>
<comment type="caution">
    <text evidence="1">The sequence shown here is derived from an EMBL/GenBank/DDBJ whole genome shotgun (WGS) entry which is preliminary data.</text>
</comment>
<evidence type="ECO:0000313" key="2">
    <source>
        <dbReference type="Proteomes" id="UP001168821"/>
    </source>
</evidence>
<dbReference type="AlphaFoldDB" id="A0AA38IS94"/>
<dbReference type="Proteomes" id="UP001168821">
    <property type="component" value="Unassembled WGS sequence"/>
</dbReference>
<accession>A0AA38IS94</accession>
<keyword evidence="2" id="KW-1185">Reference proteome</keyword>
<evidence type="ECO:0000313" key="1">
    <source>
        <dbReference type="EMBL" id="KAJ3661165.1"/>
    </source>
</evidence>
<name>A0AA38IS94_9CUCU</name>
<organism evidence="1 2">
    <name type="scientific">Zophobas morio</name>
    <dbReference type="NCBI Taxonomy" id="2755281"/>
    <lineage>
        <taxon>Eukaryota</taxon>
        <taxon>Metazoa</taxon>
        <taxon>Ecdysozoa</taxon>
        <taxon>Arthropoda</taxon>
        <taxon>Hexapoda</taxon>
        <taxon>Insecta</taxon>
        <taxon>Pterygota</taxon>
        <taxon>Neoptera</taxon>
        <taxon>Endopterygota</taxon>
        <taxon>Coleoptera</taxon>
        <taxon>Polyphaga</taxon>
        <taxon>Cucujiformia</taxon>
        <taxon>Tenebrionidae</taxon>
        <taxon>Zophobas</taxon>
    </lineage>
</organism>